<keyword evidence="1" id="KW-0378">Hydrolase</keyword>
<evidence type="ECO:0000313" key="4">
    <source>
        <dbReference type="Proteomes" id="UP001235133"/>
    </source>
</evidence>
<accession>A0ABU0Z2Y0</accession>
<evidence type="ECO:0000256" key="1">
    <source>
        <dbReference type="ARBA" id="ARBA00022801"/>
    </source>
</evidence>
<feature type="domain" description="Chitin-binding type-3" evidence="2">
    <location>
        <begin position="36"/>
        <end position="85"/>
    </location>
</feature>
<protein>
    <recommendedName>
        <fullName evidence="2">Chitin-binding type-3 domain-containing protein</fullName>
    </recommendedName>
</protein>
<proteinExistence type="predicted"/>
<dbReference type="CDD" id="cd12215">
    <property type="entry name" value="ChiC_BD"/>
    <property type="match status" value="1"/>
</dbReference>
<dbReference type="InterPro" id="IPR036573">
    <property type="entry name" value="CBM_sf_5/12"/>
</dbReference>
<comment type="caution">
    <text evidence="3">The sequence shown here is derived from an EMBL/GenBank/DDBJ whole genome shotgun (WGS) entry which is preliminary data.</text>
</comment>
<gene>
    <name evidence="3" type="ORF">Q9R08_13220</name>
</gene>
<name>A0ABU0Z2Y0_9MICO</name>
<keyword evidence="4" id="KW-1185">Reference proteome</keyword>
<dbReference type="RefSeq" id="WP_308868544.1">
    <property type="nucleotide sequence ID" value="NZ_JAVFWO010000004.1"/>
</dbReference>
<dbReference type="EMBL" id="JAVFWO010000004">
    <property type="protein sequence ID" value="MDQ7878945.1"/>
    <property type="molecule type" value="Genomic_DNA"/>
</dbReference>
<dbReference type="InterPro" id="IPR003610">
    <property type="entry name" value="CBM5/12"/>
</dbReference>
<evidence type="ECO:0000259" key="2">
    <source>
        <dbReference type="SMART" id="SM00495"/>
    </source>
</evidence>
<dbReference type="Gene3D" id="2.10.10.20">
    <property type="entry name" value="Carbohydrate-binding module superfamily 5/12"/>
    <property type="match status" value="1"/>
</dbReference>
<dbReference type="Proteomes" id="UP001235133">
    <property type="component" value="Unassembled WGS sequence"/>
</dbReference>
<evidence type="ECO:0000313" key="3">
    <source>
        <dbReference type="EMBL" id="MDQ7878945.1"/>
    </source>
</evidence>
<dbReference type="SUPFAM" id="SSF51055">
    <property type="entry name" value="Carbohydrate binding domain"/>
    <property type="match status" value="1"/>
</dbReference>
<organism evidence="3 4">
    <name type="scientific">Microbacterium psychrotolerans</name>
    <dbReference type="NCBI Taxonomy" id="3068321"/>
    <lineage>
        <taxon>Bacteria</taxon>
        <taxon>Bacillati</taxon>
        <taxon>Actinomycetota</taxon>
        <taxon>Actinomycetes</taxon>
        <taxon>Micrococcales</taxon>
        <taxon>Microbacteriaceae</taxon>
        <taxon>Microbacterium</taxon>
    </lineage>
</organism>
<dbReference type="Pfam" id="PF02839">
    <property type="entry name" value="CBM_5_12"/>
    <property type="match status" value="1"/>
</dbReference>
<dbReference type="SMART" id="SM00495">
    <property type="entry name" value="ChtBD3"/>
    <property type="match status" value="1"/>
</dbReference>
<sequence>MPRSRGGNSVVADDDAATVDRDAHAAEHVGIASTAPPAWSSTAVYDEGDVVTYDGAVWTASWWTKGQEPGSKKNGAGVAGRPSACVVVPAAAAALP</sequence>
<reference evidence="3 4" key="1">
    <citation type="submission" date="2023-08" db="EMBL/GenBank/DDBJ databases">
        <title>Microbacterium psychrotolerans sp. nov., a psychrotolerant bacterium isolated from soil in Heilongjiang Province, China.</title>
        <authorList>
            <person name="An P."/>
            <person name="Zhao D."/>
            <person name="Xiang H."/>
        </authorList>
    </citation>
    <scope>NUCLEOTIDE SEQUENCE [LARGE SCALE GENOMIC DNA]</scope>
    <source>
        <strain evidence="3 4">QXD-8</strain>
    </source>
</reference>